<comment type="caution">
    <text evidence="1">The sequence shown here is derived from an EMBL/GenBank/DDBJ whole genome shotgun (WGS) entry which is preliminary data.</text>
</comment>
<proteinExistence type="predicted"/>
<protein>
    <submittedName>
        <fullName evidence="1">Uncharacterized protein</fullName>
    </submittedName>
</protein>
<gene>
    <name evidence="1" type="ORF">S01H4_18439</name>
</gene>
<dbReference type="AlphaFoldDB" id="X0ZKG9"/>
<organism evidence="1">
    <name type="scientific">marine sediment metagenome</name>
    <dbReference type="NCBI Taxonomy" id="412755"/>
    <lineage>
        <taxon>unclassified sequences</taxon>
        <taxon>metagenomes</taxon>
        <taxon>ecological metagenomes</taxon>
    </lineage>
</organism>
<sequence length="89" mass="10193">MNTLRIEDEIFPIRVETAKAICIGTKPLGDFWIPKKALVAGNNPYSLIAAEQYSHHAPMLEAEIIADWFFRMNPKAADIFSGETYWYED</sequence>
<reference evidence="1" key="1">
    <citation type="journal article" date="2014" name="Front. Microbiol.">
        <title>High frequency of phylogenetically diverse reductive dehalogenase-homologous genes in deep subseafloor sedimentary metagenomes.</title>
        <authorList>
            <person name="Kawai M."/>
            <person name="Futagami T."/>
            <person name="Toyoda A."/>
            <person name="Takaki Y."/>
            <person name="Nishi S."/>
            <person name="Hori S."/>
            <person name="Arai W."/>
            <person name="Tsubouchi T."/>
            <person name="Morono Y."/>
            <person name="Uchiyama I."/>
            <person name="Ito T."/>
            <person name="Fujiyama A."/>
            <person name="Inagaki F."/>
            <person name="Takami H."/>
        </authorList>
    </citation>
    <scope>NUCLEOTIDE SEQUENCE</scope>
    <source>
        <strain evidence="1">Expedition CK06-06</strain>
    </source>
</reference>
<dbReference type="EMBL" id="BART01008175">
    <property type="protein sequence ID" value="GAG69909.1"/>
    <property type="molecule type" value="Genomic_DNA"/>
</dbReference>
<evidence type="ECO:0000313" key="1">
    <source>
        <dbReference type="EMBL" id="GAG69909.1"/>
    </source>
</evidence>
<name>X0ZKG9_9ZZZZ</name>
<accession>X0ZKG9</accession>